<sequence length="495" mass="55483">MLDDSIRLHAAPFPDGFSPCGSFAASGAAPLHGFMCHTPRVAIEAGPLVYQFPPPATPTVIEAAPVPYQIEAPPFQHTISLPPADDERGSVFFPPDPSSNGQSWSADFDHDFPTVTGSEGYTDNSMLDDLQMVSDMSVGYLDRPHIPPTIVLHERLTWKGVDAPLHSDFRAAITDALKNSAWNRPIFLTKCLYLGSLWVGLYNPWNLPEQQYRRLITSCFLTAITLSGTSVDELHNQLLTVVTDDMETTSIGWDTLRLTFSNHIVNRTSEMRKVVRGCIHTPTGFSGSENAAKKARVDYFFALLDSGNRELVQRGIAELIKLHMFAELVWVSLMRPIIGLAEKRNENGRIADLFPEEVRDRDGLTQGVVGTLVTIIYHTFHIWRSPKTQGRRLDLMYEIFMASLTRMYANPDLFPGFKEALSKLPFLRDVNVFPIDPKTLQPRTRANEAPPVYEDLELITEMVHNLTTLPNAEFTSIRSQRANLQAHDSCFDEVL</sequence>
<dbReference type="Proteomes" id="UP001195769">
    <property type="component" value="Unassembled WGS sequence"/>
</dbReference>
<protein>
    <submittedName>
        <fullName evidence="1">Uncharacterized protein</fullName>
    </submittedName>
</protein>
<dbReference type="EMBL" id="JABBWK010000005">
    <property type="protein sequence ID" value="KAG1906189.1"/>
    <property type="molecule type" value="Genomic_DNA"/>
</dbReference>
<comment type="caution">
    <text evidence="1">The sequence shown here is derived from an EMBL/GenBank/DDBJ whole genome shotgun (WGS) entry which is preliminary data.</text>
</comment>
<dbReference type="RefSeq" id="XP_041231764.1">
    <property type="nucleotide sequence ID" value="XM_041366160.1"/>
</dbReference>
<dbReference type="AlphaFoldDB" id="A0AAD4EH86"/>
<evidence type="ECO:0000313" key="1">
    <source>
        <dbReference type="EMBL" id="KAG1906189.1"/>
    </source>
</evidence>
<proteinExistence type="predicted"/>
<dbReference type="GeneID" id="64660458"/>
<keyword evidence="2" id="KW-1185">Reference proteome</keyword>
<reference evidence="1" key="1">
    <citation type="journal article" date="2020" name="New Phytol.">
        <title>Comparative genomics reveals dynamic genome evolution in host specialist ectomycorrhizal fungi.</title>
        <authorList>
            <person name="Lofgren L.A."/>
            <person name="Nguyen N.H."/>
            <person name="Vilgalys R."/>
            <person name="Ruytinx J."/>
            <person name="Liao H.L."/>
            <person name="Branco S."/>
            <person name="Kuo A."/>
            <person name="LaButti K."/>
            <person name="Lipzen A."/>
            <person name="Andreopoulos W."/>
            <person name="Pangilinan J."/>
            <person name="Riley R."/>
            <person name="Hundley H."/>
            <person name="Na H."/>
            <person name="Barry K."/>
            <person name="Grigoriev I.V."/>
            <person name="Stajich J.E."/>
            <person name="Kennedy P.G."/>
        </authorList>
    </citation>
    <scope>NUCLEOTIDE SEQUENCE</scope>
    <source>
        <strain evidence="1">FC203</strain>
    </source>
</reference>
<accession>A0AAD4EH86</accession>
<gene>
    <name evidence="1" type="ORF">F5891DRAFT_1182407</name>
</gene>
<organism evidence="1 2">
    <name type="scientific">Suillus fuscotomentosus</name>
    <dbReference type="NCBI Taxonomy" id="1912939"/>
    <lineage>
        <taxon>Eukaryota</taxon>
        <taxon>Fungi</taxon>
        <taxon>Dikarya</taxon>
        <taxon>Basidiomycota</taxon>
        <taxon>Agaricomycotina</taxon>
        <taxon>Agaricomycetes</taxon>
        <taxon>Agaricomycetidae</taxon>
        <taxon>Boletales</taxon>
        <taxon>Suillineae</taxon>
        <taxon>Suillaceae</taxon>
        <taxon>Suillus</taxon>
    </lineage>
</organism>
<name>A0AAD4EH86_9AGAM</name>
<evidence type="ECO:0000313" key="2">
    <source>
        <dbReference type="Proteomes" id="UP001195769"/>
    </source>
</evidence>